<comment type="caution">
    <text evidence="2">The sequence shown here is derived from an EMBL/GenBank/DDBJ whole genome shotgun (WGS) entry which is preliminary data.</text>
</comment>
<gene>
    <name evidence="2" type="ORF">F2Q69_00049906</name>
</gene>
<name>A0A8S9PIF2_BRACR</name>
<protein>
    <submittedName>
        <fullName evidence="2">Uncharacterized protein</fullName>
    </submittedName>
</protein>
<evidence type="ECO:0000313" key="2">
    <source>
        <dbReference type="EMBL" id="KAF3521775.1"/>
    </source>
</evidence>
<feature type="compositionally biased region" description="Basic and acidic residues" evidence="1">
    <location>
        <begin position="34"/>
        <end position="53"/>
    </location>
</feature>
<feature type="region of interest" description="Disordered" evidence="1">
    <location>
        <begin position="1"/>
        <end position="53"/>
    </location>
</feature>
<organism evidence="2 3">
    <name type="scientific">Brassica cretica</name>
    <name type="common">Mustard</name>
    <dbReference type="NCBI Taxonomy" id="69181"/>
    <lineage>
        <taxon>Eukaryota</taxon>
        <taxon>Viridiplantae</taxon>
        <taxon>Streptophyta</taxon>
        <taxon>Embryophyta</taxon>
        <taxon>Tracheophyta</taxon>
        <taxon>Spermatophyta</taxon>
        <taxon>Magnoliopsida</taxon>
        <taxon>eudicotyledons</taxon>
        <taxon>Gunneridae</taxon>
        <taxon>Pentapetalae</taxon>
        <taxon>rosids</taxon>
        <taxon>malvids</taxon>
        <taxon>Brassicales</taxon>
        <taxon>Brassicaceae</taxon>
        <taxon>Brassiceae</taxon>
        <taxon>Brassica</taxon>
    </lineage>
</organism>
<accession>A0A8S9PIF2</accession>
<evidence type="ECO:0000313" key="3">
    <source>
        <dbReference type="Proteomes" id="UP000712600"/>
    </source>
</evidence>
<dbReference type="EMBL" id="QGKX02001347">
    <property type="protein sequence ID" value="KAF3521775.1"/>
    <property type="molecule type" value="Genomic_DNA"/>
</dbReference>
<reference evidence="2" key="1">
    <citation type="submission" date="2019-12" db="EMBL/GenBank/DDBJ databases">
        <title>Genome sequencing and annotation of Brassica cretica.</title>
        <authorList>
            <person name="Studholme D.J."/>
            <person name="Sarris P."/>
        </authorList>
    </citation>
    <scope>NUCLEOTIDE SEQUENCE</scope>
    <source>
        <strain evidence="2">PFS-109/04</strain>
        <tissue evidence="2">Leaf</tissue>
    </source>
</reference>
<evidence type="ECO:0000256" key="1">
    <source>
        <dbReference type="SAM" id="MobiDB-lite"/>
    </source>
</evidence>
<sequence length="53" mass="6161">MIYSKKVKKRVGTGKEESRRNPRALLTRIAARRGAKEKCDDSDKEERRGEQLD</sequence>
<dbReference type="Proteomes" id="UP000712600">
    <property type="component" value="Unassembled WGS sequence"/>
</dbReference>
<feature type="compositionally biased region" description="Basic residues" evidence="1">
    <location>
        <begin position="1"/>
        <end position="12"/>
    </location>
</feature>
<dbReference type="AlphaFoldDB" id="A0A8S9PIF2"/>
<proteinExistence type="predicted"/>